<protein>
    <submittedName>
        <fullName evidence="3">Molybdenum cofactor cytidylyltransferase</fullName>
    </submittedName>
    <submittedName>
        <fullName evidence="2">NTP transferase domain-containing protein</fullName>
    </submittedName>
</protein>
<evidence type="ECO:0000313" key="5">
    <source>
        <dbReference type="Proteomes" id="UP000468990"/>
    </source>
</evidence>
<keyword evidence="5" id="KW-1185">Reference proteome</keyword>
<name>A0A521F2Q3_9FLAO</name>
<dbReference type="RefSeq" id="WP_142452247.1">
    <property type="nucleotide sequence ID" value="NZ_FXTA01000006.1"/>
</dbReference>
<dbReference type="InterPro" id="IPR029044">
    <property type="entry name" value="Nucleotide-diphossugar_trans"/>
</dbReference>
<evidence type="ECO:0000313" key="2">
    <source>
        <dbReference type="EMBL" id="MRX69479.1"/>
    </source>
</evidence>
<dbReference type="Gene3D" id="3.90.550.10">
    <property type="entry name" value="Spore Coat Polysaccharide Biosynthesis Protein SpsA, Chain A"/>
    <property type="match status" value="1"/>
</dbReference>
<evidence type="ECO:0000259" key="1">
    <source>
        <dbReference type="Pfam" id="PF12804"/>
    </source>
</evidence>
<gene>
    <name evidence="2" type="ORF">GJU42_16010</name>
    <name evidence="3" type="ORF">SAMN06265349_106179</name>
</gene>
<reference evidence="3 4" key="1">
    <citation type="submission" date="2017-05" db="EMBL/GenBank/DDBJ databases">
        <authorList>
            <person name="Varghese N."/>
            <person name="Submissions S."/>
        </authorList>
    </citation>
    <scope>NUCLEOTIDE SEQUENCE [LARGE SCALE GENOMIC DNA]</scope>
    <source>
        <strain evidence="3 4">DSM 19382</strain>
    </source>
</reference>
<evidence type="ECO:0000313" key="4">
    <source>
        <dbReference type="Proteomes" id="UP000317289"/>
    </source>
</evidence>
<dbReference type="EMBL" id="WKKG01000008">
    <property type="protein sequence ID" value="MRX69479.1"/>
    <property type="molecule type" value="Genomic_DNA"/>
</dbReference>
<dbReference type="Proteomes" id="UP000468990">
    <property type="component" value="Unassembled WGS sequence"/>
</dbReference>
<sequence>MEFIMEHKNQNKTGIVILAAGNSSRLGQPKQLLGYKDSTLLKNTIAEASLVPNAKIIVVTGANNQLIEEELDPSKIKISFNPDWEFGMASSIVNGLQKLLTLYPDYENCIFAVCDQPYVSSLIFENLIQEYNKTGKGIVASAYSETLGTPVLFHKKYFAELLELKGQEGAKKIISKFSDDVVSILFEKGNIDIDTEDDYNKLMSEF</sequence>
<dbReference type="Proteomes" id="UP000317289">
    <property type="component" value="Unassembled WGS sequence"/>
</dbReference>
<dbReference type="SUPFAM" id="SSF53448">
    <property type="entry name" value="Nucleotide-diphospho-sugar transferases"/>
    <property type="match status" value="1"/>
</dbReference>
<dbReference type="InterPro" id="IPR025877">
    <property type="entry name" value="MobA-like_NTP_Trfase"/>
</dbReference>
<dbReference type="Pfam" id="PF12804">
    <property type="entry name" value="NTP_transf_3"/>
    <property type="match status" value="1"/>
</dbReference>
<keyword evidence="3" id="KW-0808">Transferase</keyword>
<dbReference type="EMBL" id="FXTA01000006">
    <property type="protein sequence ID" value="SMO90488.1"/>
    <property type="molecule type" value="Genomic_DNA"/>
</dbReference>
<keyword evidence="3" id="KW-0548">Nucleotidyltransferase</keyword>
<evidence type="ECO:0000313" key="3">
    <source>
        <dbReference type="EMBL" id="SMO90488.1"/>
    </source>
</evidence>
<dbReference type="GO" id="GO:0016779">
    <property type="term" value="F:nucleotidyltransferase activity"/>
    <property type="evidence" value="ECO:0007669"/>
    <property type="project" value="UniProtKB-KW"/>
</dbReference>
<reference evidence="2 5" key="2">
    <citation type="submission" date="2019-11" db="EMBL/GenBank/DDBJ databases">
        <title>Flavobacterium resistens genome.</title>
        <authorList>
            <person name="Wilson V.M."/>
            <person name="Newman J.D."/>
        </authorList>
    </citation>
    <scope>NUCLEOTIDE SEQUENCE [LARGE SCALE GENOMIC DNA]</scope>
    <source>
        <strain evidence="2 5">DSM 19382</strain>
    </source>
</reference>
<dbReference type="PANTHER" id="PTHR43777:SF1">
    <property type="entry name" value="MOLYBDENUM COFACTOR CYTIDYLYLTRANSFERASE"/>
    <property type="match status" value="1"/>
</dbReference>
<proteinExistence type="predicted"/>
<dbReference type="OrthoDB" id="9779263at2"/>
<dbReference type="CDD" id="cd04182">
    <property type="entry name" value="GT_2_like_f"/>
    <property type="match status" value="1"/>
</dbReference>
<organism evidence="3 4">
    <name type="scientific">Flavobacterium resistens</name>
    <dbReference type="NCBI Taxonomy" id="443612"/>
    <lineage>
        <taxon>Bacteria</taxon>
        <taxon>Pseudomonadati</taxon>
        <taxon>Bacteroidota</taxon>
        <taxon>Flavobacteriia</taxon>
        <taxon>Flavobacteriales</taxon>
        <taxon>Flavobacteriaceae</taxon>
        <taxon>Flavobacterium</taxon>
    </lineage>
</organism>
<feature type="domain" description="MobA-like NTP transferase" evidence="1">
    <location>
        <begin position="16"/>
        <end position="176"/>
    </location>
</feature>
<accession>A0A521F2Q3</accession>
<dbReference type="AlphaFoldDB" id="A0A521F2Q3"/>
<dbReference type="PANTHER" id="PTHR43777">
    <property type="entry name" value="MOLYBDENUM COFACTOR CYTIDYLYLTRANSFERASE"/>
    <property type="match status" value="1"/>
</dbReference>